<dbReference type="EMBL" id="UNQJ01000003">
    <property type="protein sequence ID" value="SYZ32878.1"/>
    <property type="molecule type" value="Genomic_DNA"/>
</dbReference>
<organism evidence="1 2">
    <name type="scientific">Propionibacterium australiense</name>
    <dbReference type="NCBI Taxonomy" id="119981"/>
    <lineage>
        <taxon>Bacteria</taxon>
        <taxon>Bacillati</taxon>
        <taxon>Actinomycetota</taxon>
        <taxon>Actinomycetes</taxon>
        <taxon>Propionibacteriales</taxon>
        <taxon>Propionibacteriaceae</taxon>
        <taxon>Propionibacterium</taxon>
    </lineage>
</organism>
<dbReference type="InterPro" id="IPR046040">
    <property type="entry name" value="DUF5998"/>
</dbReference>
<reference evidence="2" key="1">
    <citation type="submission" date="2018-08" db="EMBL/GenBank/DDBJ databases">
        <authorList>
            <person name="Hornung B."/>
        </authorList>
    </citation>
    <scope>NUCLEOTIDE SEQUENCE [LARGE SCALE GENOMIC DNA]</scope>
</reference>
<evidence type="ECO:0000313" key="2">
    <source>
        <dbReference type="Proteomes" id="UP000263928"/>
    </source>
</evidence>
<evidence type="ECO:0000313" key="1">
    <source>
        <dbReference type="EMBL" id="SYZ32878.1"/>
    </source>
</evidence>
<dbReference type="Proteomes" id="UP000263928">
    <property type="component" value="Unassembled WGS sequence"/>
</dbReference>
<dbReference type="AlphaFoldDB" id="A0A383S4C9"/>
<keyword evidence="2" id="KW-1185">Reference proteome</keyword>
<protein>
    <recommendedName>
        <fullName evidence="3">Phosphodiesterase</fullName>
    </recommendedName>
</protein>
<accession>A0A383S4C9</accession>
<name>A0A383S4C9_9ACTN</name>
<gene>
    <name evidence="1" type="ORF">PROPAUS_0789</name>
</gene>
<evidence type="ECO:0008006" key="3">
    <source>
        <dbReference type="Google" id="ProtNLM"/>
    </source>
</evidence>
<sequence length="225" mass="23917">MPTNHNGPGGAGGLPLPRRAGEDGTMVTVTNISQPTLPKALRDRVDECGFFPELVEDSVSMAVGDETIVDFLVQHEATVGAEGIIRHLTVLVLTPGRLIVSHTDEETDARGKDTAVTTSESVPLRLLGVITVSRAVTHPEHYGRSDSAVTETWLTLTWNAVRRLQVVPAHCGDPSCTADHGFDGEAVGEDITIRMSPAADGAENVQRLVRFASTLQRLAHGQGAG</sequence>
<dbReference type="Pfam" id="PF19461">
    <property type="entry name" value="DUF5998"/>
    <property type="match status" value="1"/>
</dbReference>
<proteinExistence type="predicted"/>